<evidence type="ECO:0000256" key="9">
    <source>
        <dbReference type="ARBA" id="ARBA00023286"/>
    </source>
</evidence>
<evidence type="ECO:0000256" key="6">
    <source>
        <dbReference type="ARBA" id="ARBA00023065"/>
    </source>
</evidence>
<evidence type="ECO:0000256" key="3">
    <source>
        <dbReference type="ARBA" id="ARBA00022692"/>
    </source>
</evidence>
<dbReference type="Proteomes" id="UP001201812">
    <property type="component" value="Unassembled WGS sequence"/>
</dbReference>
<keyword evidence="8" id="KW-0325">Glycoprotein</keyword>
<feature type="domain" description="Neurotransmitter-gated ion-channel transmembrane" evidence="14">
    <location>
        <begin position="335"/>
        <end position="502"/>
    </location>
</feature>
<accession>A0AAD4NEB1</accession>
<feature type="compositionally biased region" description="Polar residues" evidence="12">
    <location>
        <begin position="741"/>
        <end position="767"/>
    </location>
</feature>
<dbReference type="InterPro" id="IPR018000">
    <property type="entry name" value="Neurotransmitter_ion_chnl_CS"/>
</dbReference>
<keyword evidence="11" id="KW-0813">Transport</keyword>
<dbReference type="InterPro" id="IPR006202">
    <property type="entry name" value="Neur_chan_lig-bd"/>
</dbReference>
<dbReference type="InterPro" id="IPR038050">
    <property type="entry name" value="Neuro_actylchol_rec"/>
</dbReference>
<evidence type="ECO:0000256" key="1">
    <source>
        <dbReference type="ARBA" id="ARBA00004651"/>
    </source>
</evidence>
<evidence type="ECO:0000313" key="16">
    <source>
        <dbReference type="Proteomes" id="UP001201812"/>
    </source>
</evidence>
<keyword evidence="3 11" id="KW-0812">Transmembrane</keyword>
<dbReference type="InterPro" id="IPR006201">
    <property type="entry name" value="Neur_channel"/>
</dbReference>
<dbReference type="SUPFAM" id="SSF63712">
    <property type="entry name" value="Nicotinic receptor ligand binding domain-like"/>
    <property type="match status" value="1"/>
</dbReference>
<dbReference type="Gene3D" id="2.70.170.10">
    <property type="entry name" value="Neurotransmitter-gated ion-channel ligand-binding domain"/>
    <property type="match status" value="1"/>
</dbReference>
<dbReference type="PANTHER" id="PTHR18945">
    <property type="entry name" value="NEUROTRANSMITTER GATED ION CHANNEL"/>
    <property type="match status" value="1"/>
</dbReference>
<feature type="compositionally biased region" description="Acidic residues" evidence="12">
    <location>
        <begin position="682"/>
        <end position="692"/>
    </location>
</feature>
<evidence type="ECO:0000256" key="2">
    <source>
        <dbReference type="ARBA" id="ARBA00009237"/>
    </source>
</evidence>
<evidence type="ECO:0000256" key="4">
    <source>
        <dbReference type="ARBA" id="ARBA00022729"/>
    </source>
</evidence>
<dbReference type="SUPFAM" id="SSF90112">
    <property type="entry name" value="Neurotransmitter-gated ion-channel transmembrane pore"/>
    <property type="match status" value="1"/>
</dbReference>
<dbReference type="Pfam" id="PF02931">
    <property type="entry name" value="Neur_chan_LBD"/>
    <property type="match status" value="1"/>
</dbReference>
<dbReference type="InterPro" id="IPR036734">
    <property type="entry name" value="Neur_chan_lig-bd_sf"/>
</dbReference>
<evidence type="ECO:0000256" key="8">
    <source>
        <dbReference type="ARBA" id="ARBA00023180"/>
    </source>
</evidence>
<feature type="compositionally biased region" description="Polar residues" evidence="12">
    <location>
        <begin position="702"/>
        <end position="714"/>
    </location>
</feature>
<comment type="similarity">
    <text evidence="2">Belongs to the ligand-gated ion channel (TC 1.A.9) family. Acetylcholine receptor (TC 1.A.9.1) subfamily.</text>
</comment>
<evidence type="ECO:0000259" key="14">
    <source>
        <dbReference type="Pfam" id="PF02932"/>
    </source>
</evidence>
<feature type="transmembrane region" description="Helical" evidence="11">
    <location>
        <begin position="394"/>
        <end position="419"/>
    </location>
</feature>
<feature type="transmembrane region" description="Helical" evidence="11">
    <location>
        <begin position="329"/>
        <end position="352"/>
    </location>
</feature>
<gene>
    <name evidence="15" type="ORF">DdX_00024</name>
</gene>
<dbReference type="FunFam" id="2.70.170.10:FF:000031">
    <property type="entry name" value="AcetylCholine Receptor"/>
    <property type="match status" value="1"/>
</dbReference>
<keyword evidence="5 11" id="KW-1133">Transmembrane helix</keyword>
<evidence type="ECO:0000313" key="15">
    <source>
        <dbReference type="EMBL" id="KAI1727886.1"/>
    </source>
</evidence>
<dbReference type="CDD" id="cd18997">
    <property type="entry name" value="LGIC_ECD_nAChR"/>
    <property type="match status" value="1"/>
</dbReference>
<dbReference type="FunFam" id="1.20.58.390:FF:000049">
    <property type="entry name" value="AcetylCholine Receptor"/>
    <property type="match status" value="1"/>
</dbReference>
<dbReference type="CDD" id="cd19051">
    <property type="entry name" value="LGIC_TM_cation"/>
    <property type="match status" value="1"/>
</dbReference>
<name>A0AAD4NEB1_9BILA</name>
<proteinExistence type="inferred from homology"/>
<organism evidence="15 16">
    <name type="scientific">Ditylenchus destructor</name>
    <dbReference type="NCBI Taxonomy" id="166010"/>
    <lineage>
        <taxon>Eukaryota</taxon>
        <taxon>Metazoa</taxon>
        <taxon>Ecdysozoa</taxon>
        <taxon>Nematoda</taxon>
        <taxon>Chromadorea</taxon>
        <taxon>Rhabditida</taxon>
        <taxon>Tylenchina</taxon>
        <taxon>Tylenchomorpha</taxon>
        <taxon>Sphaerularioidea</taxon>
        <taxon>Anguinidae</taxon>
        <taxon>Anguininae</taxon>
        <taxon>Ditylenchus</taxon>
    </lineage>
</organism>
<feature type="domain" description="Neurotransmitter-gated ion-channel ligand-binding" evidence="13">
    <location>
        <begin position="115"/>
        <end position="328"/>
    </location>
</feature>
<dbReference type="Gene3D" id="1.20.58.390">
    <property type="entry name" value="Neurotransmitter-gated ion-channel transmembrane domain"/>
    <property type="match status" value="1"/>
</dbReference>
<dbReference type="Pfam" id="PF02932">
    <property type="entry name" value="Neur_chan_memb"/>
    <property type="match status" value="1"/>
</dbReference>
<dbReference type="InterPro" id="IPR006029">
    <property type="entry name" value="Neurotrans-gated_channel_TM"/>
</dbReference>
<evidence type="ECO:0000256" key="5">
    <source>
        <dbReference type="ARBA" id="ARBA00022989"/>
    </source>
</evidence>
<dbReference type="GO" id="GO:0005886">
    <property type="term" value="C:plasma membrane"/>
    <property type="evidence" value="ECO:0007669"/>
    <property type="project" value="UniProtKB-SubCell"/>
</dbReference>
<keyword evidence="10 11" id="KW-0407">Ion channel</keyword>
<keyword evidence="6 11" id="KW-0406">Ion transport</keyword>
<feature type="region of interest" description="Disordered" evidence="12">
    <location>
        <begin position="603"/>
        <end position="806"/>
    </location>
</feature>
<dbReference type="InterPro" id="IPR036719">
    <property type="entry name" value="Neuro-gated_channel_TM_sf"/>
</dbReference>
<feature type="compositionally biased region" description="Polar residues" evidence="12">
    <location>
        <begin position="776"/>
        <end position="793"/>
    </location>
</feature>
<dbReference type="EMBL" id="JAKKPZ010000001">
    <property type="protein sequence ID" value="KAI1727886.1"/>
    <property type="molecule type" value="Genomic_DNA"/>
</dbReference>
<keyword evidence="16" id="KW-1185">Reference proteome</keyword>
<evidence type="ECO:0000256" key="11">
    <source>
        <dbReference type="RuleBase" id="RU000687"/>
    </source>
</evidence>
<dbReference type="GO" id="GO:0004888">
    <property type="term" value="F:transmembrane signaling receptor activity"/>
    <property type="evidence" value="ECO:0007669"/>
    <property type="project" value="InterPro"/>
</dbReference>
<feature type="transmembrane region" description="Helical" evidence="11">
    <location>
        <begin position="925"/>
        <end position="950"/>
    </location>
</feature>
<protein>
    <submittedName>
        <fullName evidence="15">Neurotransmitter-gated ion-channel ligand binding domain-containing protein</fullName>
    </submittedName>
</protein>
<dbReference type="AlphaFoldDB" id="A0AAD4NEB1"/>
<comment type="subcellular location">
    <subcellularLocation>
        <location evidence="1">Cell membrane</location>
        <topology evidence="1">Multi-pass membrane protein</topology>
    </subcellularLocation>
</comment>
<feature type="transmembrane region" description="Helical" evidence="11">
    <location>
        <begin position="32"/>
        <end position="48"/>
    </location>
</feature>
<reference evidence="15" key="1">
    <citation type="submission" date="2022-01" db="EMBL/GenBank/DDBJ databases">
        <title>Genome Sequence Resource for Two Populations of Ditylenchus destructor, the Migratory Endoparasitic Phytonematode.</title>
        <authorList>
            <person name="Zhang H."/>
            <person name="Lin R."/>
            <person name="Xie B."/>
        </authorList>
    </citation>
    <scope>NUCLEOTIDE SEQUENCE</scope>
    <source>
        <strain evidence="15">BazhouSP</strain>
    </source>
</reference>
<evidence type="ECO:0000256" key="12">
    <source>
        <dbReference type="SAM" id="MobiDB-lite"/>
    </source>
</evidence>
<dbReference type="GO" id="GO:0005230">
    <property type="term" value="F:extracellular ligand-gated monoatomic ion channel activity"/>
    <property type="evidence" value="ECO:0007669"/>
    <property type="project" value="InterPro"/>
</dbReference>
<evidence type="ECO:0000259" key="13">
    <source>
        <dbReference type="Pfam" id="PF02931"/>
    </source>
</evidence>
<keyword evidence="7 11" id="KW-0472">Membrane</keyword>
<evidence type="ECO:0000256" key="7">
    <source>
        <dbReference type="ARBA" id="ARBA00023136"/>
    </source>
</evidence>
<dbReference type="PROSITE" id="PS00236">
    <property type="entry name" value="NEUROTR_ION_CHANNEL"/>
    <property type="match status" value="1"/>
</dbReference>
<sequence>MRNRRLFIEQSQRMNCNRNNERNLFYYRFREFSAHICISIHFGVLLHINTVGQAFLLAILSTLLCLVATSPALLDNFEGSALEDMEEAEIEVSEKQGVTALGYDIVQSPPPHYKLEKFLMDHYNFKLIPRRDSGKAVTVRFSIGLYQIIEVNEPQQYILLNAWIVERWKDDLLYWNPDRFDGLREIVLPREAVWIPDTTLYNSLVMNDAESRRLHSVKITTLKHQKTALVEMLYPTLYKFSCMLDLRFFPFDVQHCLMRFGSWTHDNKAIDYFPHNETDDEAIGTKHCIENEGWNILSTDVLRREEKFQCCENNYTLLDFHIHIQRKPLFYLVNLIIPTSVITLIAIVGFFSSSTVNDAREEKISLGITTLLSMSILIFMVSDQMPSTSSFIPLIGWFYTSMMMLISGGTLAASFVIYIQKKGIVGQRPSSRTMRWARRLGKIILMEMPLLMKQAYAFKAKHNWQPPSTSICSDFVVPFVSYYPPSTARQRSQDKLNKQQQLAAALAVANAQRKQNHSQLGVHGGKLNDQRKLSIWQRFHKVSKDMTSSQSGHVVFGQPPSMSENGMKKPPSTTSMLANNSAQSMGFVAPPLPITPTGPTAAFWSHFGTRSSPSTPPVANDDISQKNSMQSQRTEEDDESGSQVSTTGAGGGPIGNSVSFVDGPPKLHNYSRETETTTAFSIEEESETEAEDNVSSIIARPTTGSNPVYKNDNTPKVPAHRKQFDEYNAKSNNAENEDASTDSPSDTPTQLTPSAVQPSENSFSSWEMNKVRHRSSSNNQQQKTDPLPNQYNFNGPIFDNKNSNNAPGNPYGVLPLNAQVQWAEAAGLGFKRTDSILGSTSSNPSRPPPLLRRITSTSIADVYNCLTEQGMNSSFTSSTGNLNQINPNLPASAAAAAAQINQNSQILRNLAEIEYDWLAAVVERLFLIIFCSLFFFMSFGINGIGMYYWYFTTVDNIDNR</sequence>
<keyword evidence="9" id="KW-1071">Ligand-gated ion channel</keyword>
<comment type="caution">
    <text evidence="15">The sequence shown here is derived from an EMBL/GenBank/DDBJ whole genome shotgun (WGS) entry which is preliminary data.</text>
</comment>
<dbReference type="PRINTS" id="PR00252">
    <property type="entry name" value="NRIONCHANNEL"/>
</dbReference>
<evidence type="ECO:0000256" key="10">
    <source>
        <dbReference type="ARBA" id="ARBA00023303"/>
    </source>
</evidence>
<keyword evidence="4" id="KW-0732">Signal</keyword>
<feature type="transmembrane region" description="Helical" evidence="11">
    <location>
        <begin position="364"/>
        <end position="382"/>
    </location>
</feature>